<dbReference type="PANTHER" id="PTHR43479:SF11">
    <property type="entry name" value="ACREF_ENVCD OPERON REPRESSOR-RELATED"/>
    <property type="match status" value="1"/>
</dbReference>
<dbReference type="PROSITE" id="PS50977">
    <property type="entry name" value="HTH_TETR_2"/>
    <property type="match status" value="1"/>
</dbReference>
<dbReference type="RefSeq" id="WP_138152291.1">
    <property type="nucleotide sequence ID" value="NZ_VANU01000003.1"/>
</dbReference>
<dbReference type="OrthoDB" id="9790413at2"/>
<comment type="caution">
    <text evidence="4">The sequence shown here is derived from an EMBL/GenBank/DDBJ whole genome shotgun (WGS) entry which is preliminary data.</text>
</comment>
<keyword evidence="5" id="KW-1185">Reference proteome</keyword>
<dbReference type="AlphaFoldDB" id="A0A5R8Y0L2"/>
<sequence>MFEIKDNHLKLFEEFNLENTRDRLIKTAMEMFAEQGFDKTSVRELAKKANANIAAINYHFGGKEGLYQAVLEYIIDYMDSWAMPLVDAYDTFLKEQNGTFEMNKTINWIEEFIDTFITRAFESYESNILLHKIIVREQLKPSLGFNKIYSMASLKLAEHIISDLLNKISDTTDTDKIIIYTNSIIGLMHRFVSANSSVRAELNVKDFTESQKKDIKELIIYQVKNTLLQFLKG</sequence>
<dbReference type="Pfam" id="PF09209">
    <property type="entry name" value="CecR_C"/>
    <property type="match status" value="1"/>
</dbReference>
<accession>A0A5R8Y0L2</accession>
<dbReference type="PANTHER" id="PTHR43479">
    <property type="entry name" value="ACREF/ENVCD OPERON REPRESSOR-RELATED"/>
    <property type="match status" value="1"/>
</dbReference>
<gene>
    <name evidence="4" type="ORF">FDK22_07425</name>
</gene>
<dbReference type="Gene3D" id="1.10.357.10">
    <property type="entry name" value="Tetracycline Repressor, domain 2"/>
    <property type="match status" value="1"/>
</dbReference>
<dbReference type="PROSITE" id="PS01081">
    <property type="entry name" value="HTH_TETR_1"/>
    <property type="match status" value="1"/>
</dbReference>
<evidence type="ECO:0000313" key="5">
    <source>
        <dbReference type="Proteomes" id="UP000308901"/>
    </source>
</evidence>
<dbReference type="EMBL" id="VANU01000003">
    <property type="protein sequence ID" value="TLP38297.1"/>
    <property type="molecule type" value="Genomic_DNA"/>
</dbReference>
<evidence type="ECO:0000256" key="1">
    <source>
        <dbReference type="ARBA" id="ARBA00023125"/>
    </source>
</evidence>
<reference evidence="4 5" key="1">
    <citation type="submission" date="2019-05" db="EMBL/GenBank/DDBJ databases">
        <title>Arcobacter sp. nov., isolated from sea sediment.</title>
        <authorList>
            <person name="Kim W."/>
        </authorList>
    </citation>
    <scope>NUCLEOTIDE SEQUENCE [LARGE SCALE GENOMIC DNA]</scope>
    <source>
        <strain evidence="4 5">CAU 1517</strain>
    </source>
</reference>
<evidence type="ECO:0000256" key="2">
    <source>
        <dbReference type="PROSITE-ProRule" id="PRU00335"/>
    </source>
</evidence>
<name>A0A5R8Y0L2_9BACT</name>
<dbReference type="InterPro" id="IPR050624">
    <property type="entry name" value="HTH-type_Tx_Regulator"/>
</dbReference>
<feature type="domain" description="HTH tetR-type" evidence="3">
    <location>
        <begin position="18"/>
        <end position="78"/>
    </location>
</feature>
<dbReference type="SUPFAM" id="SSF46689">
    <property type="entry name" value="Homeodomain-like"/>
    <property type="match status" value="1"/>
</dbReference>
<dbReference type="Pfam" id="PF00440">
    <property type="entry name" value="TetR_N"/>
    <property type="match status" value="1"/>
</dbReference>
<evidence type="ECO:0000313" key="4">
    <source>
        <dbReference type="EMBL" id="TLP38297.1"/>
    </source>
</evidence>
<keyword evidence="1 2" id="KW-0238">DNA-binding</keyword>
<dbReference type="Gene3D" id="1.10.10.60">
    <property type="entry name" value="Homeodomain-like"/>
    <property type="match status" value="1"/>
</dbReference>
<proteinExistence type="predicted"/>
<dbReference type="InterPro" id="IPR015292">
    <property type="entry name" value="Tscrpt_reg_YbiH_C"/>
</dbReference>
<feature type="DNA-binding region" description="H-T-H motif" evidence="2">
    <location>
        <begin position="41"/>
        <end position="60"/>
    </location>
</feature>
<protein>
    <submittedName>
        <fullName evidence="4">DUF1956 domain-containing protein</fullName>
    </submittedName>
</protein>
<dbReference type="Proteomes" id="UP000308901">
    <property type="component" value="Unassembled WGS sequence"/>
</dbReference>
<dbReference type="InterPro" id="IPR023772">
    <property type="entry name" value="DNA-bd_HTH_TetR-type_CS"/>
</dbReference>
<evidence type="ECO:0000259" key="3">
    <source>
        <dbReference type="PROSITE" id="PS50977"/>
    </source>
</evidence>
<dbReference type="GO" id="GO:0003677">
    <property type="term" value="F:DNA binding"/>
    <property type="evidence" value="ECO:0007669"/>
    <property type="project" value="UniProtKB-UniRule"/>
</dbReference>
<dbReference type="InterPro" id="IPR036271">
    <property type="entry name" value="Tet_transcr_reg_TetR-rel_C_sf"/>
</dbReference>
<organism evidence="4 5">
    <name type="scientific">Arcobacter arenosus</name>
    <dbReference type="NCBI Taxonomy" id="2576037"/>
    <lineage>
        <taxon>Bacteria</taxon>
        <taxon>Pseudomonadati</taxon>
        <taxon>Campylobacterota</taxon>
        <taxon>Epsilonproteobacteria</taxon>
        <taxon>Campylobacterales</taxon>
        <taxon>Arcobacteraceae</taxon>
        <taxon>Arcobacter</taxon>
    </lineage>
</organism>
<dbReference type="SUPFAM" id="SSF48498">
    <property type="entry name" value="Tetracyclin repressor-like, C-terminal domain"/>
    <property type="match status" value="1"/>
</dbReference>
<dbReference type="InterPro" id="IPR001647">
    <property type="entry name" value="HTH_TetR"/>
</dbReference>
<dbReference type="InterPro" id="IPR009057">
    <property type="entry name" value="Homeodomain-like_sf"/>
</dbReference>
<dbReference type="PRINTS" id="PR00455">
    <property type="entry name" value="HTHTETR"/>
</dbReference>